<proteinExistence type="predicted"/>
<accession>A0ABR9IV98</accession>
<evidence type="ECO:0000313" key="2">
    <source>
        <dbReference type="EMBL" id="MBE1507119.1"/>
    </source>
</evidence>
<keyword evidence="3" id="KW-1185">Reference proteome</keyword>
<protein>
    <submittedName>
        <fullName evidence="2">Uncharacterized protein</fullName>
    </submittedName>
</protein>
<dbReference type="RefSeq" id="WP_192730903.1">
    <property type="nucleotide sequence ID" value="NZ_BAAAVL010000004.1"/>
</dbReference>
<dbReference type="EMBL" id="JADBEC010000002">
    <property type="protein sequence ID" value="MBE1507119.1"/>
    <property type="molecule type" value="Genomic_DNA"/>
</dbReference>
<gene>
    <name evidence="2" type="ORF">H4W29_004364</name>
</gene>
<evidence type="ECO:0000313" key="3">
    <source>
        <dbReference type="Proteomes" id="UP000620262"/>
    </source>
</evidence>
<name>A0ABR9IV98_RHIVS</name>
<dbReference type="Proteomes" id="UP000620262">
    <property type="component" value="Unassembled WGS sequence"/>
</dbReference>
<evidence type="ECO:0000256" key="1">
    <source>
        <dbReference type="SAM" id="MobiDB-lite"/>
    </source>
</evidence>
<feature type="region of interest" description="Disordered" evidence="1">
    <location>
        <begin position="54"/>
        <end position="87"/>
    </location>
</feature>
<reference evidence="2 3" key="1">
    <citation type="submission" date="2020-10" db="EMBL/GenBank/DDBJ databases">
        <title>Sequencing the genomes of 1000 actinobacteria strains.</title>
        <authorList>
            <person name="Klenk H.-P."/>
        </authorList>
    </citation>
    <scope>NUCLEOTIDE SEQUENCE [LARGE SCALE GENOMIC DNA]</scope>
    <source>
        <strain evidence="2 3">DSM 7307</strain>
    </source>
</reference>
<organism evidence="2 3">
    <name type="scientific">Rhizobium viscosum</name>
    <name type="common">Arthrobacter viscosus</name>
    <dbReference type="NCBI Taxonomy" id="1673"/>
    <lineage>
        <taxon>Bacteria</taxon>
        <taxon>Pseudomonadati</taxon>
        <taxon>Pseudomonadota</taxon>
        <taxon>Alphaproteobacteria</taxon>
        <taxon>Hyphomicrobiales</taxon>
        <taxon>Rhizobiaceae</taxon>
        <taxon>Rhizobium/Agrobacterium group</taxon>
        <taxon>Rhizobium</taxon>
    </lineage>
</organism>
<comment type="caution">
    <text evidence="2">The sequence shown here is derived from an EMBL/GenBank/DDBJ whole genome shotgun (WGS) entry which is preliminary data.</text>
</comment>
<sequence length="87" mass="9246">MSFPVPTSNDPTRRFQDATDAARLALEALIADANAAGWSTDEMTVALVEAARSLKDANTRDPDPADDPAISDVDAKQGQIGRGELFD</sequence>
<feature type="compositionally biased region" description="Basic and acidic residues" evidence="1">
    <location>
        <begin position="54"/>
        <end position="63"/>
    </location>
</feature>